<reference evidence="1" key="1">
    <citation type="submission" date="2018-10" db="EMBL/GenBank/DDBJ databases">
        <title>Hidden diversity of soil giant viruses.</title>
        <authorList>
            <person name="Schulz F."/>
            <person name="Alteio L."/>
            <person name="Goudeau D."/>
            <person name="Ryan E.M."/>
            <person name="Malmstrom R.R."/>
            <person name="Blanchard J."/>
            <person name="Woyke T."/>
        </authorList>
    </citation>
    <scope>NUCLEOTIDE SEQUENCE</scope>
    <source>
        <strain evidence="1">SAV1</strain>
    </source>
</reference>
<evidence type="ECO:0000313" key="1">
    <source>
        <dbReference type="EMBL" id="AYV85314.1"/>
    </source>
</evidence>
<accession>A0A3G5AFF5</accession>
<dbReference type="EMBL" id="MK072446">
    <property type="protein sequence ID" value="AYV85314.1"/>
    <property type="molecule type" value="Genomic_DNA"/>
</dbReference>
<sequence>MNFQFDKLIDAKNKIINNFLSKPGKILPTYNWSDYLFYRNCFKDSPNIIPFQFMTAKGYFDVKYTTTVINGSKEELKELKRRQTIHDFINDNKNNSKKHKNKNIDFDDIIWFNAGNSCPIFRFHVTNEQYDNLHNLSCEYYLNQKLDENNSALEKKETIDVLVDGFISNKEINEINKTISIMMCYFWYCSLKEIDKLIIEKINENLEKIHKKELELFSLDKIKDNFSEEDIKNSNLKF</sequence>
<name>A0A3G5AFF5_9VIRU</name>
<protein>
    <submittedName>
        <fullName evidence="1">Uncharacterized protein</fullName>
    </submittedName>
</protein>
<proteinExistence type="predicted"/>
<organism evidence="1">
    <name type="scientific">Satyrvirus sp</name>
    <dbReference type="NCBI Taxonomy" id="2487771"/>
    <lineage>
        <taxon>Viruses</taxon>
        <taxon>Varidnaviria</taxon>
        <taxon>Bamfordvirae</taxon>
        <taxon>Nucleocytoviricota</taxon>
        <taxon>Megaviricetes</taxon>
        <taxon>Imitervirales</taxon>
        <taxon>Mimiviridae</taxon>
        <taxon>Megamimivirinae</taxon>
    </lineage>
</organism>
<gene>
    <name evidence="1" type="ORF">Satyrvirus10_15</name>
</gene>